<dbReference type="NCBIfam" id="TIGR01891">
    <property type="entry name" value="amidohydrolases"/>
    <property type="match status" value="1"/>
</dbReference>
<dbReference type="PANTHER" id="PTHR11014">
    <property type="entry name" value="PEPTIDASE M20 FAMILY MEMBER"/>
    <property type="match status" value="1"/>
</dbReference>
<accession>A0ABN3G3P6</accession>
<dbReference type="Gene3D" id="3.30.70.360">
    <property type="match status" value="1"/>
</dbReference>
<dbReference type="Gene3D" id="3.40.630.10">
    <property type="entry name" value="Zn peptidases"/>
    <property type="match status" value="1"/>
</dbReference>
<proteinExistence type="predicted"/>
<dbReference type="SUPFAM" id="SSF53187">
    <property type="entry name" value="Zn-dependent exopeptidases"/>
    <property type="match status" value="1"/>
</dbReference>
<dbReference type="PANTHER" id="PTHR11014:SF63">
    <property type="entry name" value="METALLOPEPTIDASE, PUTATIVE (AFU_ORTHOLOGUE AFUA_6G09600)-RELATED"/>
    <property type="match status" value="1"/>
</dbReference>
<evidence type="ECO:0000313" key="1">
    <source>
        <dbReference type="EMBL" id="GAA2343053.1"/>
    </source>
</evidence>
<organism evidence="1 2">
    <name type="scientific">Glycomyces rutgersensis</name>
    <dbReference type="NCBI Taxonomy" id="58115"/>
    <lineage>
        <taxon>Bacteria</taxon>
        <taxon>Bacillati</taxon>
        <taxon>Actinomycetota</taxon>
        <taxon>Actinomycetes</taxon>
        <taxon>Glycomycetales</taxon>
        <taxon>Glycomycetaceae</taxon>
        <taxon>Glycomyces</taxon>
    </lineage>
</organism>
<name>A0ABN3G3P6_9ACTN</name>
<gene>
    <name evidence="1" type="ORF">GCM10010403_40170</name>
</gene>
<dbReference type="InterPro" id="IPR017439">
    <property type="entry name" value="Amidohydrolase"/>
</dbReference>
<keyword evidence="2" id="KW-1185">Reference proteome</keyword>
<protein>
    <submittedName>
        <fullName evidence="1">M20 family metallopeptidase</fullName>
    </submittedName>
</protein>
<dbReference type="EMBL" id="BAAASX010000007">
    <property type="protein sequence ID" value="GAA2343053.1"/>
    <property type="molecule type" value="Genomic_DNA"/>
</dbReference>
<evidence type="ECO:0000313" key="2">
    <source>
        <dbReference type="Proteomes" id="UP001501584"/>
    </source>
</evidence>
<reference evidence="1 2" key="1">
    <citation type="journal article" date="2019" name="Int. J. Syst. Evol. Microbiol.">
        <title>The Global Catalogue of Microorganisms (GCM) 10K type strain sequencing project: providing services to taxonomists for standard genome sequencing and annotation.</title>
        <authorList>
            <consortium name="The Broad Institute Genomics Platform"/>
            <consortium name="The Broad Institute Genome Sequencing Center for Infectious Disease"/>
            <person name="Wu L."/>
            <person name="Ma J."/>
        </authorList>
    </citation>
    <scope>NUCLEOTIDE SEQUENCE [LARGE SCALE GENOMIC DNA]</scope>
    <source>
        <strain evidence="1 2">JCM 6238</strain>
    </source>
</reference>
<dbReference type="Proteomes" id="UP001501584">
    <property type="component" value="Unassembled WGS sequence"/>
</dbReference>
<dbReference type="Pfam" id="PF01546">
    <property type="entry name" value="Peptidase_M20"/>
    <property type="match status" value="1"/>
</dbReference>
<dbReference type="InterPro" id="IPR006311">
    <property type="entry name" value="TAT_signal"/>
</dbReference>
<comment type="caution">
    <text evidence="1">The sequence shown here is derived from an EMBL/GenBank/DDBJ whole genome shotgun (WGS) entry which is preliminary data.</text>
</comment>
<dbReference type="InterPro" id="IPR002933">
    <property type="entry name" value="Peptidase_M20"/>
</dbReference>
<sequence>MSRNQKAIPNVTRRTVIGGAAATAIVTVAPDPAQAETTGGGLQHSIDQLAARFEADLIALRRDLHANPEGPGDEDRTAALVAERLTAAGLTVTTGVGGNGVVGVLKGRYRGRTVGYRADMDAVPAQDQIGGGTAPEHLCGHDLHTAIGVGIAQVLARLRHRLSGTVVFVFQPAEEDLTGAQAMLDDEDFDITDLDEIHALHCGAIDVGVIAVNPATGLPGQDRGTVTVTGPGAPDRAAALADGINGLATVALPTGSADLEAITQALLLEDGPLAEFTTVRAGVDEDATDDRAEIRLSYRCWPEERYTEVRDAIERLAEAAVNFPEDPFPALIVPESLAYTQERHLRRAMGPGSTAVLHAAIPFSGEDFALFLDRIPGTYAYLGVRSPGADIATSYPHLHTFEPDESAIGLGVRAMAGWLAERARC</sequence>
<dbReference type="PROSITE" id="PS51318">
    <property type="entry name" value="TAT"/>
    <property type="match status" value="1"/>
</dbReference>